<accession>A0A4R0R443</accession>
<gene>
    <name evidence="1" type="ORF">EIP91_009270</name>
</gene>
<keyword evidence="2" id="KW-1185">Reference proteome</keyword>
<dbReference type="AlphaFoldDB" id="A0A4R0R443"/>
<evidence type="ECO:0000313" key="1">
    <source>
        <dbReference type="EMBL" id="TCD60936.1"/>
    </source>
</evidence>
<name>A0A4R0R443_9APHY</name>
<dbReference type="PANTHER" id="PTHR33129:SF1">
    <property type="entry name" value="ATP-BINDING PROTEIN"/>
    <property type="match status" value="1"/>
</dbReference>
<sequence length="1137" mass="129826">MFQPFAVQRKASPFTALYGRLWSRGVTEAETNVTLQTPHHENPASLTPTSVSFLDLADTLGPQCTEIPNKIFVRSDHHRLYRTIQKGLDKPGDRVAQLYQTFILHGNPGTGKSHFIAWSLCVRLCSQAPTILQTRPNQAWLFSSTGVFHLSLDVDDFDFCNSLLALGCPREVLVLVDSNANVPCPHSRFFPEEFCERIRFVTVYATSSSVRENPQDSRTYRDFIPLFVTPWSWEEVYATGTLLHGLSCAQLLVTFDTYGPIFTHCFNLSGDVHSSAESRRFPDTQYHRSLATSISEFVLQLQGSPSPRLYLPKSLLETAHPAILLSAYQEDSPYINEYITPASTSVALALFEQMHKQHPERALQVWYKLRGRAADRLAENLAYPDYFTFRKTALDDVDMTAYPLGLLPIEFRLYAAMAHHRLFKGQAQAPLVARRCGCDSEVPSSLQLPDLVLPSTADDISPRQIYLSTTSGTDIEEDTYYVLHTGSDTTAFDAFLIHNQQVYLFKMTVTNPSRQNPIRTEGLDRLLTVLESRFPQYLPSKTRRGRRWHFVFVVPTYAAEKYRRERLLSLDPDSPSKHYWETRLQHFVHLSQRTSQHEFSSLYALYDRLWLKGTAGLAELTTTFSVKVPHPENPASTSNYKSSIVDLTSCSHPHLQGVHKIFVRQEYPRLLSEMEEAWVRRQDPRHKSSRISRGFIINANPAQGKSYFMAWLLCMRLVEGAPTILQTRSDEILVFLESGVFHVREISKLIAEELGDLLESIGCPKDVLVLVDADAGIHQPHRHFLARHYFNIRYFVVFATSTPIFPFDSSVQFWSGHQYFVTLSLRPWSWEEVYAIGTISVQSILRKSPSRVPLIRSNRIVVLLQLSISESRPIYGRKRLIYLGMLFYQTLSHDALTVVLISPYEQDCGVPYLTLASTSVSMALFSAMFKVDPTRTLRPWHRLCDDETRIRIDFAKPPNSGRKMVQFQLSLLPMSFRLYAAMAHHRIFAHLPNPLQVRSCEADQGGEYLTRTLPLPGAPMAPKLTHLAIADINFEEDEYYVLHSACDSTSFDAFMFHSGEVYLFKMFLGHPSQLSTPIEPEGLHRLLTVLNTRFPDNPPQDEWRWSYVLVMPTRAADRCREKWVFKDTGQCLLGYSA</sequence>
<dbReference type="Proteomes" id="UP000292702">
    <property type="component" value="Unassembled WGS sequence"/>
</dbReference>
<dbReference type="InterPro" id="IPR052980">
    <property type="entry name" value="Crinkler_effector"/>
</dbReference>
<dbReference type="PANTHER" id="PTHR33129">
    <property type="entry name" value="PROTEIN KINASE DOMAIN-CONTAINING PROTEIN-RELATED"/>
    <property type="match status" value="1"/>
</dbReference>
<proteinExistence type="predicted"/>
<protein>
    <submittedName>
        <fullName evidence="1">Uncharacterized protein</fullName>
    </submittedName>
</protein>
<evidence type="ECO:0000313" key="2">
    <source>
        <dbReference type="Proteomes" id="UP000292702"/>
    </source>
</evidence>
<dbReference type="OrthoDB" id="2757101at2759"/>
<organism evidence="1 2">
    <name type="scientific">Steccherinum ochraceum</name>
    <dbReference type="NCBI Taxonomy" id="92696"/>
    <lineage>
        <taxon>Eukaryota</taxon>
        <taxon>Fungi</taxon>
        <taxon>Dikarya</taxon>
        <taxon>Basidiomycota</taxon>
        <taxon>Agaricomycotina</taxon>
        <taxon>Agaricomycetes</taxon>
        <taxon>Polyporales</taxon>
        <taxon>Steccherinaceae</taxon>
        <taxon>Steccherinum</taxon>
    </lineage>
</organism>
<dbReference type="EMBL" id="RWJN01000524">
    <property type="protein sequence ID" value="TCD60936.1"/>
    <property type="molecule type" value="Genomic_DNA"/>
</dbReference>
<reference evidence="1 2" key="1">
    <citation type="submission" date="2018-11" db="EMBL/GenBank/DDBJ databases">
        <title>Genome assembly of Steccherinum ochraceum LE-BIN_3174, the white-rot fungus of the Steccherinaceae family (The Residual Polyporoid clade, Polyporales, Basidiomycota).</title>
        <authorList>
            <person name="Fedorova T.V."/>
            <person name="Glazunova O.A."/>
            <person name="Landesman E.O."/>
            <person name="Moiseenko K.V."/>
            <person name="Psurtseva N.V."/>
            <person name="Savinova O.S."/>
            <person name="Shakhova N.V."/>
            <person name="Tyazhelova T.V."/>
            <person name="Vasina D.V."/>
        </authorList>
    </citation>
    <scope>NUCLEOTIDE SEQUENCE [LARGE SCALE GENOMIC DNA]</scope>
    <source>
        <strain evidence="1 2">LE-BIN_3174</strain>
    </source>
</reference>
<comment type="caution">
    <text evidence="1">The sequence shown here is derived from an EMBL/GenBank/DDBJ whole genome shotgun (WGS) entry which is preliminary data.</text>
</comment>